<protein>
    <submittedName>
        <fullName evidence="1">Uncharacterized protein</fullName>
    </submittedName>
</protein>
<evidence type="ECO:0000313" key="1">
    <source>
        <dbReference type="EMBL" id="KZS18195.1"/>
    </source>
</evidence>
<evidence type="ECO:0000313" key="2">
    <source>
        <dbReference type="Proteomes" id="UP000076858"/>
    </source>
</evidence>
<keyword evidence="2" id="KW-1185">Reference proteome</keyword>
<dbReference type="Proteomes" id="UP000076858">
    <property type="component" value="Unassembled WGS sequence"/>
</dbReference>
<comment type="caution">
    <text evidence="1">The sequence shown here is derived from an EMBL/GenBank/DDBJ whole genome shotgun (WGS) entry which is preliminary data.</text>
</comment>
<dbReference type="EMBL" id="LRGB01000558">
    <property type="protein sequence ID" value="KZS18195.1"/>
    <property type="molecule type" value="Genomic_DNA"/>
</dbReference>
<accession>A0A162NQW8</accession>
<gene>
    <name evidence="1" type="ORF">APZ42_015698</name>
</gene>
<reference evidence="1 2" key="1">
    <citation type="submission" date="2016-03" db="EMBL/GenBank/DDBJ databases">
        <title>EvidentialGene: Evidence-directed Construction of Genes on Genomes.</title>
        <authorList>
            <person name="Gilbert D.G."/>
            <person name="Choi J.-H."/>
            <person name="Mockaitis K."/>
            <person name="Colbourne J."/>
            <person name="Pfrender M."/>
        </authorList>
    </citation>
    <scope>NUCLEOTIDE SEQUENCE [LARGE SCALE GENOMIC DNA]</scope>
    <source>
        <strain evidence="1 2">Xinb3</strain>
        <tissue evidence="1">Complete organism</tissue>
    </source>
</reference>
<organism evidence="1 2">
    <name type="scientific">Daphnia magna</name>
    <dbReference type="NCBI Taxonomy" id="35525"/>
    <lineage>
        <taxon>Eukaryota</taxon>
        <taxon>Metazoa</taxon>
        <taxon>Ecdysozoa</taxon>
        <taxon>Arthropoda</taxon>
        <taxon>Crustacea</taxon>
        <taxon>Branchiopoda</taxon>
        <taxon>Diplostraca</taxon>
        <taxon>Cladocera</taxon>
        <taxon>Anomopoda</taxon>
        <taxon>Daphniidae</taxon>
        <taxon>Daphnia</taxon>
    </lineage>
</organism>
<proteinExistence type="predicted"/>
<dbReference type="AlphaFoldDB" id="A0A162NQW8"/>
<sequence>MDTMSQRRTARDKCTEDKRRWGVRSNTERDMANIIVVSDGASCACLRNRQFVRVAYWNAKKKEMVFYGDVPAEIVRIKAA</sequence>
<name>A0A162NQW8_9CRUS</name>